<dbReference type="SUPFAM" id="SSF88946">
    <property type="entry name" value="Sigma2 domain of RNA polymerase sigma factors"/>
    <property type="match status" value="1"/>
</dbReference>
<protein>
    <submittedName>
        <fullName evidence="8">RNA polymerase sigma24 factor</fullName>
    </submittedName>
</protein>
<dbReference type="InterPro" id="IPR013324">
    <property type="entry name" value="RNA_pol_sigma_r3/r4-like"/>
</dbReference>
<gene>
    <name evidence="8" type="primary">rpoE_11</name>
    <name evidence="8" type="ORF">Amac_040760</name>
</gene>
<dbReference type="AlphaFoldDB" id="A0A5M3WQS4"/>
<dbReference type="PANTHER" id="PTHR47756:SF2">
    <property type="entry name" value="BLL6612 PROTEIN"/>
    <property type="match status" value="1"/>
</dbReference>
<dbReference type="Gene3D" id="1.10.10.10">
    <property type="entry name" value="Winged helix-like DNA-binding domain superfamily/Winged helix DNA-binding domain"/>
    <property type="match status" value="1"/>
</dbReference>
<dbReference type="Pfam" id="PF08281">
    <property type="entry name" value="Sigma70_r4_2"/>
    <property type="match status" value="1"/>
</dbReference>
<feature type="domain" description="DUF6596" evidence="7">
    <location>
        <begin position="180"/>
        <end position="280"/>
    </location>
</feature>
<dbReference type="OrthoDB" id="9780299at2"/>
<dbReference type="Proteomes" id="UP000331127">
    <property type="component" value="Unassembled WGS sequence"/>
</dbReference>
<keyword evidence="3" id="KW-0731">Sigma factor</keyword>
<name>A0A5M3WQS4_9ACTN</name>
<evidence type="ECO:0000313" key="8">
    <source>
        <dbReference type="EMBL" id="GES10479.1"/>
    </source>
</evidence>
<keyword evidence="9" id="KW-1185">Reference proteome</keyword>
<evidence type="ECO:0000313" key="9">
    <source>
        <dbReference type="Proteomes" id="UP000331127"/>
    </source>
</evidence>
<evidence type="ECO:0000259" key="6">
    <source>
        <dbReference type="Pfam" id="PF08281"/>
    </source>
</evidence>
<keyword evidence="2" id="KW-0805">Transcription regulation</keyword>
<evidence type="ECO:0000256" key="4">
    <source>
        <dbReference type="ARBA" id="ARBA00023163"/>
    </source>
</evidence>
<dbReference type="GO" id="GO:0003677">
    <property type="term" value="F:DNA binding"/>
    <property type="evidence" value="ECO:0007669"/>
    <property type="project" value="InterPro"/>
</dbReference>
<evidence type="ECO:0000259" key="5">
    <source>
        <dbReference type="Pfam" id="PF04542"/>
    </source>
</evidence>
<dbReference type="GO" id="GO:0006352">
    <property type="term" value="P:DNA-templated transcription initiation"/>
    <property type="evidence" value="ECO:0007669"/>
    <property type="project" value="InterPro"/>
</dbReference>
<evidence type="ECO:0000256" key="3">
    <source>
        <dbReference type="ARBA" id="ARBA00023082"/>
    </source>
</evidence>
<evidence type="ECO:0000256" key="1">
    <source>
        <dbReference type="ARBA" id="ARBA00010641"/>
    </source>
</evidence>
<dbReference type="Pfam" id="PF20239">
    <property type="entry name" value="DUF6596"/>
    <property type="match status" value="1"/>
</dbReference>
<dbReference type="InterPro" id="IPR036388">
    <property type="entry name" value="WH-like_DNA-bd_sf"/>
</dbReference>
<proteinExistence type="inferred from homology"/>
<dbReference type="PANTHER" id="PTHR47756">
    <property type="entry name" value="BLL6612 PROTEIN-RELATED"/>
    <property type="match status" value="1"/>
</dbReference>
<dbReference type="InterPro" id="IPR046531">
    <property type="entry name" value="DUF6596"/>
</dbReference>
<dbReference type="InterPro" id="IPR013325">
    <property type="entry name" value="RNA_pol_sigma_r2"/>
</dbReference>
<dbReference type="InterPro" id="IPR007627">
    <property type="entry name" value="RNA_pol_sigma70_r2"/>
</dbReference>
<organism evidence="8 9">
    <name type="scientific">Acrocarpospora macrocephala</name>
    <dbReference type="NCBI Taxonomy" id="150177"/>
    <lineage>
        <taxon>Bacteria</taxon>
        <taxon>Bacillati</taxon>
        <taxon>Actinomycetota</taxon>
        <taxon>Actinomycetes</taxon>
        <taxon>Streptosporangiales</taxon>
        <taxon>Streptosporangiaceae</taxon>
        <taxon>Acrocarpospora</taxon>
    </lineage>
</organism>
<comment type="caution">
    <text evidence="8">The sequence shown here is derived from an EMBL/GenBank/DDBJ whole genome shotgun (WGS) entry which is preliminary data.</text>
</comment>
<evidence type="ECO:0000256" key="2">
    <source>
        <dbReference type="ARBA" id="ARBA00023015"/>
    </source>
</evidence>
<dbReference type="Gene3D" id="1.10.1740.10">
    <property type="match status" value="1"/>
</dbReference>
<evidence type="ECO:0000259" key="7">
    <source>
        <dbReference type="Pfam" id="PF20239"/>
    </source>
</evidence>
<feature type="domain" description="RNA polymerase sigma-70 region 2" evidence="5">
    <location>
        <begin position="15"/>
        <end position="80"/>
    </location>
</feature>
<accession>A0A5M3WQS4</accession>
<dbReference type="Pfam" id="PF04542">
    <property type="entry name" value="Sigma70_r2"/>
    <property type="match status" value="1"/>
</dbReference>
<dbReference type="RefSeq" id="WP_155355917.1">
    <property type="nucleotide sequence ID" value="NZ_BAAAHL010000010.1"/>
</dbReference>
<keyword evidence="4" id="KW-0804">Transcription</keyword>
<dbReference type="InterPro" id="IPR013249">
    <property type="entry name" value="RNA_pol_sigma70_r4_t2"/>
</dbReference>
<sequence length="411" mass="44390">MNPSDSSGSSGVEGLLRALAPQALGALVRRYGGFDTCEDAVQEALLAAAVQWPRDGIPANPKGWLITVASRRRIELWREDSARRRREESAAALTPPDPDPAPAADDTLTLLLLCCHPSLTPTSQVALTLRAVGGLTTGEIARALLVPEATVGQRISRAKQRIKTSGAEFRLPPEAERTARLDAVMEVLYLIFNEGYTASSGPDLSRADLTAEAIRLTRQLRDLLPGHGEAAGLLALMLLTDARRPARTRPDGALIPLAEQDRTRWNADAIAEGVELITRTLATAPIGPYQLQAAIAAVHAEAPRPQDTDWRQILGLYDLLHALAPGPMVTLNRIVATAMVDGPREGLARLTEAESDPALSGHHRLAAVRAHLLELAGDLPAARTCYRLAARRTLSLPERRYLESRASRLTR</sequence>
<dbReference type="GO" id="GO:0016987">
    <property type="term" value="F:sigma factor activity"/>
    <property type="evidence" value="ECO:0007669"/>
    <property type="project" value="UniProtKB-KW"/>
</dbReference>
<feature type="domain" description="RNA polymerase sigma factor 70 region 4 type 2" evidence="6">
    <location>
        <begin position="111"/>
        <end position="162"/>
    </location>
</feature>
<reference evidence="8 9" key="1">
    <citation type="submission" date="2019-10" db="EMBL/GenBank/DDBJ databases">
        <title>Whole genome shotgun sequence of Acrocarpospora macrocephala NBRC 16266.</title>
        <authorList>
            <person name="Ichikawa N."/>
            <person name="Kimura A."/>
            <person name="Kitahashi Y."/>
            <person name="Komaki H."/>
            <person name="Oguchi A."/>
        </authorList>
    </citation>
    <scope>NUCLEOTIDE SEQUENCE [LARGE SCALE GENOMIC DNA]</scope>
    <source>
        <strain evidence="8 9">NBRC 16266</strain>
    </source>
</reference>
<comment type="similarity">
    <text evidence="1">Belongs to the sigma-70 factor family. ECF subfamily.</text>
</comment>
<dbReference type="SUPFAM" id="SSF88659">
    <property type="entry name" value="Sigma3 and sigma4 domains of RNA polymerase sigma factors"/>
    <property type="match status" value="1"/>
</dbReference>
<dbReference type="EMBL" id="BLAE01000022">
    <property type="protein sequence ID" value="GES10479.1"/>
    <property type="molecule type" value="Genomic_DNA"/>
</dbReference>